<dbReference type="AlphaFoldDB" id="W1Y3W8"/>
<sequence length="30" mass="3532">MGYSYYTYIEIEKVVSSLNLLPFFRVIGQT</sequence>
<name>W1Y3W8_9ZZZZ</name>
<gene>
    <name evidence="1" type="ORF">Q604_UNBC09384G0002</name>
</gene>
<feature type="non-terminal residue" evidence="1">
    <location>
        <position position="30"/>
    </location>
</feature>
<protein>
    <submittedName>
        <fullName evidence="1">Uncharacterized protein</fullName>
    </submittedName>
</protein>
<organism evidence="1">
    <name type="scientific">human gut metagenome</name>
    <dbReference type="NCBI Taxonomy" id="408170"/>
    <lineage>
        <taxon>unclassified sequences</taxon>
        <taxon>metagenomes</taxon>
        <taxon>organismal metagenomes</taxon>
    </lineage>
</organism>
<accession>W1Y3W8</accession>
<proteinExistence type="predicted"/>
<dbReference type="EMBL" id="AZMM01009384">
    <property type="protein sequence ID" value="ETJ36350.1"/>
    <property type="molecule type" value="Genomic_DNA"/>
</dbReference>
<comment type="caution">
    <text evidence="1">The sequence shown here is derived from an EMBL/GenBank/DDBJ whole genome shotgun (WGS) entry which is preliminary data.</text>
</comment>
<reference evidence="1" key="1">
    <citation type="submission" date="2013-12" db="EMBL/GenBank/DDBJ databases">
        <title>A Varibaculum cambriense genome reconstructed from a premature infant gut community with otherwise low bacterial novelty that shifts toward anaerobic metabolism during the third week of life.</title>
        <authorList>
            <person name="Brown C.T."/>
            <person name="Sharon I."/>
            <person name="Thomas B.C."/>
            <person name="Castelle C.J."/>
            <person name="Morowitz M.J."/>
            <person name="Banfield J.F."/>
        </authorList>
    </citation>
    <scope>NUCLEOTIDE SEQUENCE</scope>
</reference>
<evidence type="ECO:0000313" key="1">
    <source>
        <dbReference type="EMBL" id="ETJ36350.1"/>
    </source>
</evidence>